<protein>
    <recommendedName>
        <fullName evidence="2">C-type lectin domain-containing protein</fullName>
    </recommendedName>
</protein>
<dbReference type="InterPro" id="IPR016186">
    <property type="entry name" value="C-type_lectin-like/link_sf"/>
</dbReference>
<dbReference type="PROSITE" id="PS50041">
    <property type="entry name" value="C_TYPE_LECTIN_2"/>
    <property type="match status" value="1"/>
</dbReference>
<dbReference type="InterPro" id="IPR018378">
    <property type="entry name" value="C-type_lectin_CS"/>
</dbReference>
<evidence type="ECO:0000256" key="1">
    <source>
        <dbReference type="ARBA" id="ARBA00023157"/>
    </source>
</evidence>
<accession>A0A3P8T0H2</accession>
<dbReference type="PANTHER" id="PTHR45784:SF3">
    <property type="entry name" value="C-TYPE LECTIN DOMAIN FAMILY 4 MEMBER K-LIKE-RELATED"/>
    <property type="match status" value="1"/>
</dbReference>
<dbReference type="SMART" id="SM00034">
    <property type="entry name" value="CLECT"/>
    <property type="match status" value="1"/>
</dbReference>
<keyword evidence="1" id="KW-1015">Disulfide bond</keyword>
<dbReference type="InterPro" id="IPR016187">
    <property type="entry name" value="CTDL_fold"/>
</dbReference>
<reference evidence="3" key="2">
    <citation type="submission" date="2025-08" db="UniProtKB">
        <authorList>
            <consortium name="Ensembl"/>
        </authorList>
    </citation>
    <scope>IDENTIFICATION</scope>
</reference>
<dbReference type="AlphaFoldDB" id="A0A3P8T0H2"/>
<dbReference type="Ensembl" id="ENSAPET00000019035.1">
    <property type="protein sequence ID" value="ENSAPEP00000018525.1"/>
    <property type="gene ID" value="ENSAPEG00000013227.1"/>
</dbReference>
<proteinExistence type="predicted"/>
<organism evidence="3 4">
    <name type="scientific">Amphiprion percula</name>
    <name type="common">Orange clownfish</name>
    <name type="synonym">Lutjanus percula</name>
    <dbReference type="NCBI Taxonomy" id="161767"/>
    <lineage>
        <taxon>Eukaryota</taxon>
        <taxon>Metazoa</taxon>
        <taxon>Chordata</taxon>
        <taxon>Craniata</taxon>
        <taxon>Vertebrata</taxon>
        <taxon>Euteleostomi</taxon>
        <taxon>Actinopterygii</taxon>
        <taxon>Neopterygii</taxon>
        <taxon>Teleostei</taxon>
        <taxon>Neoteleostei</taxon>
        <taxon>Acanthomorphata</taxon>
        <taxon>Ovalentaria</taxon>
        <taxon>Pomacentridae</taxon>
        <taxon>Amphiprion</taxon>
    </lineage>
</organism>
<dbReference type="GeneTree" id="ENSGT01110000267425"/>
<dbReference type="STRING" id="161767.ENSAPEP00000018525"/>
<reference evidence="3" key="3">
    <citation type="submission" date="2025-09" db="UniProtKB">
        <authorList>
            <consortium name="Ensembl"/>
        </authorList>
    </citation>
    <scope>IDENTIFICATION</scope>
</reference>
<evidence type="ECO:0000313" key="3">
    <source>
        <dbReference type="Ensembl" id="ENSAPEP00000018525.1"/>
    </source>
</evidence>
<dbReference type="PROSITE" id="PS00615">
    <property type="entry name" value="C_TYPE_LECTIN_1"/>
    <property type="match status" value="1"/>
</dbReference>
<evidence type="ECO:0000313" key="4">
    <source>
        <dbReference type="Proteomes" id="UP000265080"/>
    </source>
</evidence>
<dbReference type="Proteomes" id="UP000265080">
    <property type="component" value="Chromosome 7"/>
</dbReference>
<dbReference type="SUPFAM" id="SSF56436">
    <property type="entry name" value="C-type lectin-like"/>
    <property type="match status" value="1"/>
</dbReference>
<dbReference type="PANTHER" id="PTHR45784">
    <property type="entry name" value="C-TYPE LECTIN DOMAIN FAMILY 20 MEMBER A-RELATED"/>
    <property type="match status" value="1"/>
</dbReference>
<feature type="domain" description="C-type lectin" evidence="2">
    <location>
        <begin position="51"/>
        <end position="147"/>
    </location>
</feature>
<keyword evidence="4" id="KW-1185">Reference proteome</keyword>
<reference evidence="3 4" key="1">
    <citation type="submission" date="2018-03" db="EMBL/GenBank/DDBJ databases">
        <title>Finding Nemo's genes: A chromosome-scale reference assembly of the genome of the orange clownfish Amphiprion percula.</title>
        <authorList>
            <person name="Lehmann R."/>
        </authorList>
    </citation>
    <scope>NUCLEOTIDE SEQUENCE</scope>
</reference>
<evidence type="ECO:0000259" key="2">
    <source>
        <dbReference type="PROSITE" id="PS50041"/>
    </source>
</evidence>
<dbReference type="Gene3D" id="3.10.100.10">
    <property type="entry name" value="Mannose-Binding Protein A, subunit A"/>
    <property type="match status" value="1"/>
</dbReference>
<name>A0A3P8T0H2_AMPPE</name>
<dbReference type="Pfam" id="PF00059">
    <property type="entry name" value="Lectin_C"/>
    <property type="match status" value="1"/>
</dbReference>
<dbReference type="InterPro" id="IPR001304">
    <property type="entry name" value="C-type_lectin-like"/>
</dbReference>
<sequence>MCCFPDIADSWRLTGWTVSCVVSQVLSSSLKALSLVTAGRSSSTSPPSRYMSWWDAQTFCRKNHVDLSSIVTNMDRDFIIQLLLMSGASNAWIGLYRGEWAWSDGKKLIYKSLESPPQWVSDCTVMDQSTGTWRSRPCHDRLSFLCYSGEGSFLCYSGEAGRQLQDSLVFNLLFTLAQNTKM</sequence>